<dbReference type="EMBL" id="CAMPGE010013557">
    <property type="protein sequence ID" value="CAI2372281.1"/>
    <property type="molecule type" value="Genomic_DNA"/>
</dbReference>
<sequence>MIYNTNTLFDETPFDFGQVDLCEGFELSQQSFRMFNDFPSVCELDPNEIIEKKCMRENPFDNLFGTSSLQEKLFEETIGSSKKQFSLSTQELMNESESKGVQDTSSAEEVKQEELVKEEDLKKKSPKKRSKRPKITQKVKSFDNRTRFCKKHDREMFLVLNRLCKESQTLLSEFEGTDFPLTDKLMQILEQLITEIKWRRSRKMQLLKRIRKLIMVKTFSTRDLKLLHTLVLQHQKKIGFIDYESMLYYFPGKTPEMLSSVYESSKNSS</sequence>
<evidence type="ECO:0000313" key="2">
    <source>
        <dbReference type="EMBL" id="CAI2372281.1"/>
    </source>
</evidence>
<protein>
    <submittedName>
        <fullName evidence="2">Uncharacterized protein</fullName>
    </submittedName>
</protein>
<proteinExistence type="predicted"/>
<name>A0AAD1XH04_EUPCR</name>
<comment type="caution">
    <text evidence="2">The sequence shown here is derived from an EMBL/GenBank/DDBJ whole genome shotgun (WGS) entry which is preliminary data.</text>
</comment>
<evidence type="ECO:0000256" key="1">
    <source>
        <dbReference type="SAM" id="MobiDB-lite"/>
    </source>
</evidence>
<accession>A0AAD1XH04</accession>
<gene>
    <name evidence="2" type="ORF">ECRASSUSDP1_LOCUS13609</name>
</gene>
<feature type="region of interest" description="Disordered" evidence="1">
    <location>
        <begin position="89"/>
        <end position="136"/>
    </location>
</feature>
<dbReference type="Proteomes" id="UP001295684">
    <property type="component" value="Unassembled WGS sequence"/>
</dbReference>
<feature type="compositionally biased region" description="Basic and acidic residues" evidence="1">
    <location>
        <begin position="108"/>
        <end position="123"/>
    </location>
</feature>
<feature type="compositionally biased region" description="Polar residues" evidence="1">
    <location>
        <begin position="89"/>
        <end position="107"/>
    </location>
</feature>
<organism evidence="2 3">
    <name type="scientific">Euplotes crassus</name>
    <dbReference type="NCBI Taxonomy" id="5936"/>
    <lineage>
        <taxon>Eukaryota</taxon>
        <taxon>Sar</taxon>
        <taxon>Alveolata</taxon>
        <taxon>Ciliophora</taxon>
        <taxon>Intramacronucleata</taxon>
        <taxon>Spirotrichea</taxon>
        <taxon>Hypotrichia</taxon>
        <taxon>Euplotida</taxon>
        <taxon>Euplotidae</taxon>
        <taxon>Moneuplotes</taxon>
    </lineage>
</organism>
<keyword evidence="3" id="KW-1185">Reference proteome</keyword>
<reference evidence="2" key="1">
    <citation type="submission" date="2023-07" db="EMBL/GenBank/DDBJ databases">
        <authorList>
            <consortium name="AG Swart"/>
            <person name="Singh M."/>
            <person name="Singh A."/>
            <person name="Seah K."/>
            <person name="Emmerich C."/>
        </authorList>
    </citation>
    <scope>NUCLEOTIDE SEQUENCE</scope>
    <source>
        <strain evidence="2">DP1</strain>
    </source>
</reference>
<feature type="compositionally biased region" description="Basic residues" evidence="1">
    <location>
        <begin position="124"/>
        <end position="136"/>
    </location>
</feature>
<dbReference type="AlphaFoldDB" id="A0AAD1XH04"/>
<evidence type="ECO:0000313" key="3">
    <source>
        <dbReference type="Proteomes" id="UP001295684"/>
    </source>
</evidence>